<feature type="transmembrane region" description="Helical" evidence="13">
    <location>
        <begin position="631"/>
        <end position="651"/>
    </location>
</feature>
<evidence type="ECO:0000256" key="4">
    <source>
        <dbReference type="ARBA" id="ARBA00022475"/>
    </source>
</evidence>
<sequence>MNIPLIMVIAFLLLSLATGLYYSKRTTSLKEYAIGHKKFTTATLVATTLATTWGGGQLVRDVEQVYDRGLYWMIFSCLSFADVLIIIPLSLRMGSFMQHFSMPESIGSVYGKYPRLITALAGIASAIAIIASQINVMSLAINRCIGTGHSAYTECITVAATLILILYSTFGGIRAVTFTDVLQFLTFSAIIPLFTWFMFRQTGKSIGEIVAFLQNYPKFQLSYAFHFDHNLLIMLSMVLGIVSSIDPTTMQRVYMASDPRQANKTFFYSGIFSFIIIGCVIAASLFVFVSMPKLAIIEVWPYIMNHLPSIFKGCVCISLLAMTMSTADSKLNTCSVMVSHDIVESIKTMKFPYFSSLRFRARLLKRLIRLVDGINPIQLARLTSMIIGLFAMVLAFYCKDLLTLLMLALALYVPIVTAPFVLALFGFRGSSQTALIGMITGIVAILAWNRWIKPITGMDGSFFCMLANGLAMLAAHYLLPQPAGTGWVPPDKTYQQWQQEKERIARRNKQERAIFFTKENLAKLKPKAITTVFVGVYLIITSLVSSCYYNGQTKAVWVSIPFCMLGVAYIGYVAFFANKIPDWAIGKYGFISVLVGFPLHLLFSCFLCQTLLVPFLLFFTHGTVLLWTLPLYWSLRVLAITAGGMLVAICYCKATVVCPSLTLLLSILGFGLLLLMISVWAKNSIVQKESRNLYFLQKQATQEAYELKKLAYSEELPIASSQSTLAQEGTILEKAIQNVTQSIAFVDSTTPFLKEDFQSILDKFAEWAYYLKQRAKRQDQLLLQPTVIPLEALIDAGEVAYQKEKGYLPGLWVEEADIMPATMLGDRAQLVQLLCMAFSYVREASASRFSPITLQLQSTQLRYKKREPLEEKESPDCITFPALALVVHTENKQIPLPILQTIYDVEGPAVTQPVVSALSPQKVNLHKEKLASIVYAHYGLLLWPHAEQLVCLLPLDVTQVREEMLALSLPREAGTQEEASITPHEKTASLAQLSAFHDWVRSFKNIDPFLIAEILLLLRRCYGFKRHASGQLFYVRAVKIAEWVATWTDGYAKLVYATLLYDLVRYTRLPLSYIKGNYKRGIYCFVENTIAIDSRKRLEESLLAIANRFKESLQKEHISVLYVKLAERLYDLKHASGYKDPAIIQAMAKESLTIDVELAQRCREPGMAILLKQAAEEVLLINKQ</sequence>
<protein>
    <recommendedName>
        <fullName evidence="16">High-affinity proline transporter PutP</fullName>
    </recommendedName>
</protein>
<organism evidence="14 15">
    <name type="scientific">Candidatus Cardinium hertigii</name>
    <dbReference type="NCBI Taxonomy" id="247481"/>
    <lineage>
        <taxon>Bacteria</taxon>
        <taxon>Pseudomonadati</taxon>
        <taxon>Bacteroidota</taxon>
        <taxon>Cytophagia</taxon>
        <taxon>Cytophagales</taxon>
        <taxon>Amoebophilaceae</taxon>
        <taxon>Candidatus Cardinium</taxon>
    </lineage>
</organism>
<evidence type="ECO:0000256" key="10">
    <source>
        <dbReference type="ARBA" id="ARBA00023136"/>
    </source>
</evidence>
<dbReference type="KEGG" id="cher:DK880_00739"/>
<evidence type="ECO:0000256" key="7">
    <source>
        <dbReference type="ARBA" id="ARBA00022989"/>
    </source>
</evidence>
<dbReference type="OrthoDB" id="9803597at2"/>
<keyword evidence="6" id="KW-0769">Symport</keyword>
<evidence type="ECO:0000256" key="3">
    <source>
        <dbReference type="ARBA" id="ARBA00022448"/>
    </source>
</evidence>
<dbReference type="PROSITE" id="PS50283">
    <property type="entry name" value="NA_SOLUT_SYMP_3"/>
    <property type="match status" value="1"/>
</dbReference>
<evidence type="ECO:0000256" key="1">
    <source>
        <dbReference type="ARBA" id="ARBA00004651"/>
    </source>
</evidence>
<dbReference type="Proteomes" id="UP000245872">
    <property type="component" value="Chromosome"/>
</dbReference>
<proteinExistence type="inferred from homology"/>
<dbReference type="EMBL" id="CP029619">
    <property type="protein sequence ID" value="AWN82049.1"/>
    <property type="molecule type" value="Genomic_DNA"/>
</dbReference>
<comment type="similarity">
    <text evidence="2">Belongs to the sodium:solute symporter (SSF) (TC 2.A.21) family.</text>
</comment>
<dbReference type="PANTHER" id="PTHR48086">
    <property type="entry name" value="SODIUM/PROLINE SYMPORTER-RELATED"/>
    <property type="match status" value="1"/>
</dbReference>
<evidence type="ECO:0000256" key="5">
    <source>
        <dbReference type="ARBA" id="ARBA00022692"/>
    </source>
</evidence>
<evidence type="ECO:0000256" key="13">
    <source>
        <dbReference type="SAM" id="Phobius"/>
    </source>
</evidence>
<feature type="transmembrane region" description="Helical" evidence="13">
    <location>
        <begin position="70"/>
        <end position="91"/>
    </location>
</feature>
<feature type="transmembrane region" description="Helical" evidence="13">
    <location>
        <begin position="379"/>
        <end position="397"/>
    </location>
</feature>
<reference evidence="14 15" key="1">
    <citation type="submission" date="2018-05" db="EMBL/GenBank/DDBJ databases">
        <title>Candidatus Cardinium hertigii Genome Assembly.</title>
        <authorList>
            <person name="Showmaker K.C."/>
            <person name="Walden K.O."/>
            <person name="Fields C.J."/>
            <person name="Lambert K.N."/>
            <person name="Hudson M.E."/>
        </authorList>
    </citation>
    <scope>NUCLEOTIDE SEQUENCE [LARGE SCALE GENOMIC DNA]</scope>
    <source>
        <strain evidence="15">cHgTN10</strain>
    </source>
</reference>
<keyword evidence="8" id="KW-0915">Sodium</keyword>
<dbReference type="InterPro" id="IPR038377">
    <property type="entry name" value="Na/Glc_symporter_sf"/>
</dbReference>
<comment type="subcellular location">
    <subcellularLocation>
        <location evidence="1">Cell membrane</location>
        <topology evidence="1">Multi-pass membrane protein</topology>
    </subcellularLocation>
</comment>
<feature type="transmembrane region" description="Helical" evidence="13">
    <location>
        <begin position="266"/>
        <end position="289"/>
    </location>
</feature>
<dbReference type="GO" id="GO:0015293">
    <property type="term" value="F:symporter activity"/>
    <property type="evidence" value="ECO:0007669"/>
    <property type="project" value="UniProtKB-KW"/>
</dbReference>
<evidence type="ECO:0000313" key="15">
    <source>
        <dbReference type="Proteomes" id="UP000245872"/>
    </source>
</evidence>
<evidence type="ECO:0000256" key="2">
    <source>
        <dbReference type="ARBA" id="ARBA00006434"/>
    </source>
</evidence>
<dbReference type="GO" id="GO:0005886">
    <property type="term" value="C:plasma membrane"/>
    <property type="evidence" value="ECO:0007669"/>
    <property type="project" value="UniProtKB-SubCell"/>
</dbReference>
<feature type="transmembrane region" description="Helical" evidence="13">
    <location>
        <begin position="555"/>
        <end position="576"/>
    </location>
</feature>
<feature type="transmembrane region" description="Helical" evidence="13">
    <location>
        <begin position="181"/>
        <end position="199"/>
    </location>
</feature>
<name>A0A2Z3L9K8_9BACT</name>
<keyword evidence="7 13" id="KW-1133">Transmembrane helix</keyword>
<keyword evidence="10 13" id="KW-0472">Membrane</keyword>
<feature type="transmembrane region" description="Helical" evidence="13">
    <location>
        <begin position="151"/>
        <end position="169"/>
    </location>
</feature>
<dbReference type="InterPro" id="IPR001734">
    <property type="entry name" value="Na/solute_symporter"/>
</dbReference>
<feature type="transmembrane region" description="Helical" evidence="13">
    <location>
        <begin position="112"/>
        <end position="131"/>
    </location>
</feature>
<evidence type="ECO:0000313" key="14">
    <source>
        <dbReference type="EMBL" id="AWN82049.1"/>
    </source>
</evidence>
<dbReference type="Pfam" id="PF13328">
    <property type="entry name" value="HD_4"/>
    <property type="match status" value="1"/>
</dbReference>
<evidence type="ECO:0000256" key="8">
    <source>
        <dbReference type="ARBA" id="ARBA00023053"/>
    </source>
</evidence>
<keyword evidence="9" id="KW-0406">Ion transport</keyword>
<feature type="transmembrane region" description="Helical" evidence="13">
    <location>
        <begin position="528"/>
        <end position="549"/>
    </location>
</feature>
<evidence type="ECO:0000256" key="11">
    <source>
        <dbReference type="ARBA" id="ARBA00023201"/>
    </source>
</evidence>
<dbReference type="InterPro" id="IPR050277">
    <property type="entry name" value="Sodium:Solute_Symporter"/>
</dbReference>
<comment type="catalytic activity">
    <reaction evidence="12">
        <text>L-proline(in) + Na(+)(in) = L-proline(out) + Na(+)(out)</text>
        <dbReference type="Rhea" id="RHEA:28967"/>
        <dbReference type="ChEBI" id="CHEBI:29101"/>
        <dbReference type="ChEBI" id="CHEBI:60039"/>
    </reaction>
</comment>
<feature type="transmembrane region" description="Helical" evidence="13">
    <location>
        <begin position="223"/>
        <end position="245"/>
    </location>
</feature>
<evidence type="ECO:0000256" key="9">
    <source>
        <dbReference type="ARBA" id="ARBA00023065"/>
    </source>
</evidence>
<dbReference type="SUPFAM" id="SSF109604">
    <property type="entry name" value="HD-domain/PDEase-like"/>
    <property type="match status" value="1"/>
</dbReference>
<dbReference type="AlphaFoldDB" id="A0A2Z3L9K8"/>
<dbReference type="Gene3D" id="1.20.1730.10">
    <property type="entry name" value="Sodium/glucose cotransporter"/>
    <property type="match status" value="1"/>
</dbReference>
<keyword evidence="15" id="KW-1185">Reference proteome</keyword>
<feature type="transmembrane region" description="Helical" evidence="13">
    <location>
        <begin position="663"/>
        <end position="681"/>
    </location>
</feature>
<dbReference type="GO" id="GO:0006814">
    <property type="term" value="P:sodium ion transport"/>
    <property type="evidence" value="ECO:0007669"/>
    <property type="project" value="UniProtKB-KW"/>
</dbReference>
<gene>
    <name evidence="14" type="ORF">DK880_00739</name>
</gene>
<feature type="transmembrane region" description="Helical" evidence="13">
    <location>
        <begin position="434"/>
        <end position="452"/>
    </location>
</feature>
<evidence type="ECO:0000256" key="6">
    <source>
        <dbReference type="ARBA" id="ARBA00022847"/>
    </source>
</evidence>
<evidence type="ECO:0000256" key="12">
    <source>
        <dbReference type="ARBA" id="ARBA00033708"/>
    </source>
</evidence>
<keyword evidence="3" id="KW-0813">Transport</keyword>
<feature type="transmembrane region" description="Helical" evidence="13">
    <location>
        <begin position="403"/>
        <end position="427"/>
    </location>
</feature>
<dbReference type="PANTHER" id="PTHR48086:SF3">
    <property type="entry name" value="SODIUM_PROLINE SYMPORTER"/>
    <property type="match status" value="1"/>
</dbReference>
<feature type="transmembrane region" description="Helical" evidence="13">
    <location>
        <begin position="588"/>
        <end position="619"/>
    </location>
</feature>
<dbReference type="Gene3D" id="1.10.3210.10">
    <property type="entry name" value="Hypothetical protein af1432"/>
    <property type="match status" value="1"/>
</dbReference>
<evidence type="ECO:0008006" key="16">
    <source>
        <dbReference type="Google" id="ProtNLM"/>
    </source>
</evidence>
<keyword evidence="5 13" id="KW-0812">Transmembrane</keyword>
<dbReference type="CDD" id="cd10322">
    <property type="entry name" value="SLC5sbd"/>
    <property type="match status" value="1"/>
</dbReference>
<dbReference type="Pfam" id="PF00474">
    <property type="entry name" value="SSF"/>
    <property type="match status" value="1"/>
</dbReference>
<keyword evidence="11" id="KW-0739">Sodium transport</keyword>
<keyword evidence="4" id="KW-1003">Cell membrane</keyword>
<accession>A0A2Z3L9K8</accession>